<keyword evidence="1" id="KW-1133">Transmembrane helix</keyword>
<keyword evidence="1" id="KW-0472">Membrane</keyword>
<dbReference type="EMBL" id="AM884177">
    <property type="protein sequence ID" value="CAP06764.1"/>
    <property type="molecule type" value="Genomic_DNA"/>
</dbReference>
<feature type="transmembrane region" description="Helical" evidence="1">
    <location>
        <begin position="51"/>
        <end position="76"/>
    </location>
</feature>
<sequence>MRNEIWLKSVEVRFMTKVYAHSIQQERVVDRIALLERCLDLSNSLPTAKRLAAVAVATILAIALLVVAGLLFSGVLCSPVSVVAASLFFGVGAFLLGGALVGGVLTTEAVTRERLHRSQTLMWNNLCCKTAEVEQKISTASANAKSNDKLENSVSKKGAS</sequence>
<dbReference type="Proteomes" id="UP001154401">
    <property type="component" value="Chromosome"/>
</dbReference>
<evidence type="ECO:0000313" key="3">
    <source>
        <dbReference type="Proteomes" id="UP000000794"/>
    </source>
</evidence>
<gene>
    <name evidence="2" type="primary">incD</name>
    <name evidence="2" type="ordered locus">CTLon_0366</name>
</gene>
<name>A0A6H2W1J7_CHLTB</name>
<keyword evidence="1" id="KW-0812">Transmembrane</keyword>
<dbReference type="Pfam" id="PF17628">
    <property type="entry name" value="IncD"/>
    <property type="match status" value="1"/>
</dbReference>
<organism evidence="2">
    <name type="scientific">Chlamydia trachomatis serovar L2b (strain UCH-1/proctitis)</name>
    <dbReference type="NCBI Taxonomy" id="471473"/>
    <lineage>
        <taxon>Bacteria</taxon>
        <taxon>Pseudomonadati</taxon>
        <taxon>Chlamydiota</taxon>
        <taxon>Chlamydiia</taxon>
        <taxon>Chlamydiales</taxon>
        <taxon>Chlamydiaceae</taxon>
        <taxon>Chlamydia/Chlamydophila group</taxon>
        <taxon>Chlamydia</taxon>
    </lineage>
</organism>
<protein>
    <submittedName>
        <fullName evidence="2">Inclusion membrane protein D</fullName>
    </submittedName>
</protein>
<dbReference type="KEGG" id="ctl:CTLon_0366"/>
<evidence type="ECO:0000256" key="1">
    <source>
        <dbReference type="SAM" id="Phobius"/>
    </source>
</evidence>
<dbReference type="InterPro" id="IPR035117">
    <property type="entry name" value="IncD"/>
</dbReference>
<evidence type="ECO:0000313" key="2">
    <source>
        <dbReference type="EMBL" id="CAP06764.1"/>
    </source>
</evidence>
<dbReference type="AlphaFoldDB" id="A0A6H2W1J7"/>
<feature type="transmembrane region" description="Helical" evidence="1">
    <location>
        <begin position="82"/>
        <end position="105"/>
    </location>
</feature>
<accession>A0A6H2W1J7</accession>
<reference evidence="2" key="1">
    <citation type="journal article" date="2008" name="Genome Res.">
        <title>Chlamydia trachomatis: genome sequence analysis of lymphogranuloma venereum isolates.</title>
        <authorList>
            <person name="Thomson N.R."/>
            <person name="Holden M.T."/>
            <person name="Carder C."/>
            <person name="Lennard N."/>
            <person name="Lockey S.J."/>
            <person name="Marsh P."/>
            <person name="Skipp P."/>
            <person name="O'Connor C.D."/>
            <person name="Goodhead I."/>
            <person name="Norbertzcak H."/>
            <person name="Harris B."/>
            <person name="Ormond D."/>
            <person name="Rance R."/>
            <person name="Quail M.A."/>
            <person name="Parkhill J."/>
            <person name="Stephens R.S."/>
            <person name="Clarke I.N."/>
        </authorList>
    </citation>
    <scope>NUCLEOTIDE SEQUENCE [LARGE SCALE GENOMIC DNA]</scope>
    <source>
        <strain evidence="2">UCH-1</strain>
        <strain evidence="3">UCH-1/proctitis</strain>
    </source>
</reference>
<proteinExistence type="predicted"/>